<dbReference type="Proteomes" id="UP000075840">
    <property type="component" value="Unassembled WGS sequence"/>
</dbReference>
<dbReference type="EnsemblMetazoa" id="AARA001667-RA">
    <property type="protein sequence ID" value="AARA001667-PA"/>
    <property type="gene ID" value="AARA001667"/>
</dbReference>
<evidence type="ECO:0000313" key="8">
    <source>
        <dbReference type="Proteomes" id="UP000075840"/>
    </source>
</evidence>
<feature type="compositionally biased region" description="Basic and acidic residues" evidence="6">
    <location>
        <begin position="292"/>
        <end position="307"/>
    </location>
</feature>
<dbReference type="VEuPathDB" id="VectorBase:AARA21_013666"/>
<feature type="region of interest" description="Disordered" evidence="6">
    <location>
        <begin position="289"/>
        <end position="327"/>
    </location>
</feature>
<dbReference type="PANTHER" id="PTHR14899:SF0">
    <property type="entry name" value="G KINASE-ANCHORING PROTEIN 1"/>
    <property type="match status" value="1"/>
</dbReference>
<dbReference type="GO" id="GO:0005794">
    <property type="term" value="C:Golgi apparatus"/>
    <property type="evidence" value="ECO:0007669"/>
    <property type="project" value="UniProtKB-SubCell"/>
</dbReference>
<dbReference type="PRINTS" id="PR02083">
    <property type="entry name" value="GKINASEAP1"/>
</dbReference>
<evidence type="ECO:0008006" key="9">
    <source>
        <dbReference type="Google" id="ProtNLM"/>
    </source>
</evidence>
<evidence type="ECO:0000256" key="3">
    <source>
        <dbReference type="ARBA" id="ARBA00023034"/>
    </source>
</evidence>
<feature type="region of interest" description="Disordered" evidence="6">
    <location>
        <begin position="120"/>
        <end position="166"/>
    </location>
</feature>
<sequence length="327" mass="37535">MFTVVPSRFSGLKIEDDDDGFRKPKQKSRSNANSKPKTTTTTTTTPPVKTAAAPPPQSQPQAKKPKPKSQKNKNSSDAVQKEQWSKWQEKDTELVEKSYMNDLEQALLLSKLDFEANKTKYNQQEKESKASKDKKPKTLSLQEFQEKVSKELNEKQQQKKRQQEEAEYNRNYTFFEQIDLETKQILNKEQLKTLLQQNNANSAKARESKGKPDDLPAVEQPASELDLLKEENATLKEEITVLRDRYKKVVAMLKNGEMKEKTELMIEIEKLRKVQEDMTAEMTALYGQLEQAKSRTNQESKGKEKLASRRSVRFDAASEVQPESGTN</sequence>
<feature type="region of interest" description="Disordered" evidence="6">
    <location>
        <begin position="1"/>
        <end position="87"/>
    </location>
</feature>
<organism evidence="7 8">
    <name type="scientific">Anopheles arabiensis</name>
    <name type="common">Mosquito</name>
    <dbReference type="NCBI Taxonomy" id="7173"/>
    <lineage>
        <taxon>Eukaryota</taxon>
        <taxon>Metazoa</taxon>
        <taxon>Ecdysozoa</taxon>
        <taxon>Arthropoda</taxon>
        <taxon>Hexapoda</taxon>
        <taxon>Insecta</taxon>
        <taxon>Pterygota</taxon>
        <taxon>Neoptera</taxon>
        <taxon>Endopterygota</taxon>
        <taxon>Diptera</taxon>
        <taxon>Nematocera</taxon>
        <taxon>Culicoidea</taxon>
        <taxon>Culicidae</taxon>
        <taxon>Anophelinae</taxon>
        <taxon>Anopheles</taxon>
    </lineage>
</organism>
<dbReference type="GO" id="GO:0007165">
    <property type="term" value="P:signal transduction"/>
    <property type="evidence" value="ECO:0007669"/>
    <property type="project" value="InterPro"/>
</dbReference>
<feature type="compositionally biased region" description="Low complexity" evidence="6">
    <location>
        <begin position="35"/>
        <end position="52"/>
    </location>
</feature>
<keyword evidence="8" id="KW-1185">Reference proteome</keyword>
<feature type="compositionally biased region" description="Basic and acidic residues" evidence="6">
    <location>
        <begin position="120"/>
        <end position="133"/>
    </location>
</feature>
<feature type="coiled-coil region" evidence="5">
    <location>
        <begin position="225"/>
        <end position="281"/>
    </location>
</feature>
<comment type="similarity">
    <text evidence="2">Belongs to the GKAP1 family.</text>
</comment>
<dbReference type="PANTHER" id="PTHR14899">
    <property type="entry name" value="G KINASE ANCHORING PROTEIN 1"/>
    <property type="match status" value="1"/>
</dbReference>
<dbReference type="KEGG" id="aara:120897192"/>
<evidence type="ECO:0000256" key="6">
    <source>
        <dbReference type="SAM" id="MobiDB-lite"/>
    </source>
</evidence>
<accession>A0A182HK87</accession>
<evidence type="ECO:0000256" key="2">
    <source>
        <dbReference type="ARBA" id="ARBA00006662"/>
    </source>
</evidence>
<evidence type="ECO:0000256" key="5">
    <source>
        <dbReference type="SAM" id="Coils"/>
    </source>
</evidence>
<keyword evidence="4 5" id="KW-0175">Coiled coil</keyword>
<dbReference type="InterPro" id="IPR026109">
    <property type="entry name" value="GKAP1"/>
</dbReference>
<feature type="compositionally biased region" description="Basic and acidic residues" evidence="6">
    <location>
        <begin position="144"/>
        <end position="166"/>
    </location>
</feature>
<dbReference type="AlphaFoldDB" id="A0A182HK87"/>
<evidence type="ECO:0000256" key="1">
    <source>
        <dbReference type="ARBA" id="ARBA00004555"/>
    </source>
</evidence>
<dbReference type="EMBL" id="APCN01000823">
    <property type="status" value="NOT_ANNOTATED_CDS"/>
    <property type="molecule type" value="Genomic_DNA"/>
</dbReference>
<reference evidence="7" key="1">
    <citation type="submission" date="2022-08" db="UniProtKB">
        <authorList>
            <consortium name="EnsemblMetazoa"/>
        </authorList>
    </citation>
    <scope>IDENTIFICATION</scope>
    <source>
        <strain evidence="7">Dongola</strain>
    </source>
</reference>
<protein>
    <recommendedName>
        <fullName evidence="9">Enn protein</fullName>
    </recommendedName>
</protein>
<proteinExistence type="inferred from homology"/>
<evidence type="ECO:0000313" key="7">
    <source>
        <dbReference type="EnsemblMetazoa" id="AARA001667-PA"/>
    </source>
</evidence>
<keyword evidence="3" id="KW-0333">Golgi apparatus</keyword>
<dbReference type="VEuPathDB" id="VectorBase:AARA001667"/>
<dbReference type="RefSeq" id="XP_040157800.1">
    <property type="nucleotide sequence ID" value="XM_040301866.1"/>
</dbReference>
<comment type="subcellular location">
    <subcellularLocation>
        <location evidence="1">Golgi apparatus</location>
    </subcellularLocation>
</comment>
<evidence type="ECO:0000256" key="4">
    <source>
        <dbReference type="ARBA" id="ARBA00023054"/>
    </source>
</evidence>
<name>A0A182HK87_ANOAR</name>
<dbReference type="GeneID" id="120897192"/>